<keyword evidence="7" id="KW-0227">DNA damage</keyword>
<dbReference type="SMART" id="SM01009">
    <property type="entry name" value="AlkA_N"/>
    <property type="match status" value="1"/>
</dbReference>
<proteinExistence type="predicted"/>
<evidence type="ECO:0000256" key="7">
    <source>
        <dbReference type="ARBA" id="ARBA00022763"/>
    </source>
</evidence>
<dbReference type="GO" id="GO:0008168">
    <property type="term" value="F:methyltransferase activity"/>
    <property type="evidence" value="ECO:0007669"/>
    <property type="project" value="UniProtKB-KW"/>
</dbReference>
<evidence type="ECO:0000256" key="4">
    <source>
        <dbReference type="ARBA" id="ARBA00022603"/>
    </source>
</evidence>
<evidence type="ECO:0000256" key="3">
    <source>
        <dbReference type="ARBA" id="ARBA00012000"/>
    </source>
</evidence>
<dbReference type="SUPFAM" id="SSF46689">
    <property type="entry name" value="Homeodomain-like"/>
    <property type="match status" value="1"/>
</dbReference>
<dbReference type="FunFam" id="3.40.10.10:FF:000001">
    <property type="entry name" value="DNA-3-methyladenine glycosylase 2"/>
    <property type="match status" value="1"/>
</dbReference>
<keyword evidence="6" id="KW-0479">Metal-binding</keyword>
<dbReference type="GO" id="GO:0006307">
    <property type="term" value="P:DNA alkylation repair"/>
    <property type="evidence" value="ECO:0007669"/>
    <property type="project" value="TreeGrafter"/>
</dbReference>
<dbReference type="GO" id="GO:0043916">
    <property type="term" value="F:DNA-7-methylguanine glycosylase activity"/>
    <property type="evidence" value="ECO:0007669"/>
    <property type="project" value="TreeGrafter"/>
</dbReference>
<dbReference type="CDD" id="cd00056">
    <property type="entry name" value="ENDO3c"/>
    <property type="match status" value="1"/>
</dbReference>
<keyword evidence="9" id="KW-0805">Transcription regulation</keyword>
<dbReference type="SUPFAM" id="SSF55945">
    <property type="entry name" value="TATA-box binding protein-like"/>
    <property type="match status" value="1"/>
</dbReference>
<evidence type="ECO:0000256" key="6">
    <source>
        <dbReference type="ARBA" id="ARBA00022723"/>
    </source>
</evidence>
<dbReference type="InterPro" id="IPR003265">
    <property type="entry name" value="HhH-GPD_domain"/>
</dbReference>
<dbReference type="InterPro" id="IPR035451">
    <property type="entry name" value="Ada-like_dom_sf"/>
</dbReference>
<dbReference type="Pfam" id="PF02805">
    <property type="entry name" value="Ada_Zn_binding"/>
    <property type="match status" value="1"/>
</dbReference>
<evidence type="ECO:0000313" key="16">
    <source>
        <dbReference type="Proteomes" id="UP000700706"/>
    </source>
</evidence>
<evidence type="ECO:0000256" key="2">
    <source>
        <dbReference type="ARBA" id="ARBA00001947"/>
    </source>
</evidence>
<keyword evidence="12" id="KW-0804">Transcription</keyword>
<dbReference type="Proteomes" id="UP000700706">
    <property type="component" value="Unassembled WGS sequence"/>
</dbReference>
<dbReference type="GO" id="GO:0003700">
    <property type="term" value="F:DNA-binding transcription factor activity"/>
    <property type="evidence" value="ECO:0007669"/>
    <property type="project" value="InterPro"/>
</dbReference>
<dbReference type="GO" id="GO:0005737">
    <property type="term" value="C:cytoplasm"/>
    <property type="evidence" value="ECO:0007669"/>
    <property type="project" value="TreeGrafter"/>
</dbReference>
<evidence type="ECO:0000256" key="1">
    <source>
        <dbReference type="ARBA" id="ARBA00000086"/>
    </source>
</evidence>
<dbReference type="SUPFAM" id="SSF48150">
    <property type="entry name" value="DNA-glycosylase"/>
    <property type="match status" value="1"/>
</dbReference>
<dbReference type="InterPro" id="IPR051912">
    <property type="entry name" value="Alkylbase_DNA_Glycosylase/TA"/>
</dbReference>
<dbReference type="Pfam" id="PF06029">
    <property type="entry name" value="AlkA_N"/>
    <property type="match status" value="1"/>
</dbReference>
<keyword evidence="11" id="KW-0010">Activator</keyword>
<evidence type="ECO:0000259" key="14">
    <source>
        <dbReference type="PROSITE" id="PS01124"/>
    </source>
</evidence>
<dbReference type="Pfam" id="PF12833">
    <property type="entry name" value="HTH_18"/>
    <property type="match status" value="1"/>
</dbReference>
<dbReference type="InterPro" id="IPR037046">
    <property type="entry name" value="AlkA_N_sf"/>
</dbReference>
<dbReference type="InterPro" id="IPR004026">
    <property type="entry name" value="Ada_DNA_repair_Zn-bd"/>
</dbReference>
<dbReference type="SMART" id="SM00478">
    <property type="entry name" value="ENDO3c"/>
    <property type="match status" value="1"/>
</dbReference>
<evidence type="ECO:0000256" key="10">
    <source>
        <dbReference type="ARBA" id="ARBA00023125"/>
    </source>
</evidence>
<evidence type="ECO:0000256" key="9">
    <source>
        <dbReference type="ARBA" id="ARBA00023015"/>
    </source>
</evidence>
<dbReference type="Gene3D" id="3.40.10.10">
    <property type="entry name" value="DNA Methylphosphotriester Repair Domain"/>
    <property type="match status" value="1"/>
</dbReference>
<comment type="catalytic activity">
    <reaction evidence="1">
        <text>Hydrolysis of alkylated DNA, releasing 3-methyladenine, 3-methylguanine, 7-methylguanine and 7-methyladenine.</text>
        <dbReference type="EC" id="3.2.2.21"/>
    </reaction>
</comment>
<evidence type="ECO:0000256" key="13">
    <source>
        <dbReference type="ARBA" id="ARBA00023204"/>
    </source>
</evidence>
<dbReference type="Gene3D" id="1.10.340.30">
    <property type="entry name" value="Hypothetical protein, domain 2"/>
    <property type="match status" value="1"/>
</dbReference>
<dbReference type="GO" id="GO:0032131">
    <property type="term" value="F:alkylated DNA binding"/>
    <property type="evidence" value="ECO:0007669"/>
    <property type="project" value="TreeGrafter"/>
</dbReference>
<dbReference type="Gene3D" id="3.30.310.20">
    <property type="entry name" value="DNA-3-methyladenine glycosylase AlkA, N-terminal domain"/>
    <property type="match status" value="1"/>
</dbReference>
<dbReference type="Gene3D" id="1.10.1670.10">
    <property type="entry name" value="Helix-hairpin-Helix base-excision DNA repair enzymes (C-terminal)"/>
    <property type="match status" value="1"/>
</dbReference>
<evidence type="ECO:0000256" key="5">
    <source>
        <dbReference type="ARBA" id="ARBA00022679"/>
    </source>
</evidence>
<keyword evidence="13" id="KW-0234">DNA repair</keyword>
<dbReference type="GO" id="GO:0006285">
    <property type="term" value="P:base-excision repair, AP site formation"/>
    <property type="evidence" value="ECO:0007669"/>
    <property type="project" value="TreeGrafter"/>
</dbReference>
<dbReference type="InterPro" id="IPR009057">
    <property type="entry name" value="Homeodomain-like_sf"/>
</dbReference>
<reference evidence="15" key="1">
    <citation type="submission" date="2020-06" db="EMBL/GenBank/DDBJ databases">
        <title>Stable isotope informed genome-resolved metagenomics uncovers potential trophic interactions in rhizosphere soil.</title>
        <authorList>
            <person name="Starr E.P."/>
            <person name="Shi S."/>
            <person name="Blazewicz S.J."/>
            <person name="Koch B.J."/>
            <person name="Probst A.J."/>
            <person name="Hungate B.A."/>
            <person name="Pett-Ridge J."/>
            <person name="Firestone M.K."/>
            <person name="Banfield J.F."/>
        </authorList>
    </citation>
    <scope>NUCLEOTIDE SEQUENCE</scope>
    <source>
        <strain evidence="15">YM_69_17</strain>
    </source>
</reference>
<dbReference type="EC" id="3.2.2.21" evidence="3"/>
<organism evidence="15 16">
    <name type="scientific">Inquilinus limosus</name>
    <dbReference type="NCBI Taxonomy" id="171674"/>
    <lineage>
        <taxon>Bacteria</taxon>
        <taxon>Pseudomonadati</taxon>
        <taxon>Pseudomonadota</taxon>
        <taxon>Alphaproteobacteria</taxon>
        <taxon>Rhodospirillales</taxon>
        <taxon>Rhodospirillaceae</taxon>
        <taxon>Inquilinus</taxon>
    </lineage>
</organism>
<evidence type="ECO:0000256" key="11">
    <source>
        <dbReference type="ARBA" id="ARBA00023159"/>
    </source>
</evidence>
<dbReference type="InterPro" id="IPR018060">
    <property type="entry name" value="HTH_AraC"/>
</dbReference>
<keyword evidence="10" id="KW-0238">DNA-binding</keyword>
<dbReference type="InterPro" id="IPR010316">
    <property type="entry name" value="AlkA_N"/>
</dbReference>
<dbReference type="GO" id="GO:0008725">
    <property type="term" value="F:DNA-3-methyladenine glycosylase activity"/>
    <property type="evidence" value="ECO:0007669"/>
    <property type="project" value="TreeGrafter"/>
</dbReference>
<dbReference type="InterPro" id="IPR011257">
    <property type="entry name" value="DNA_glycosylase"/>
</dbReference>
<dbReference type="PANTHER" id="PTHR43003:SF13">
    <property type="entry name" value="DNA-3-METHYLADENINE GLYCOSYLASE 2"/>
    <property type="match status" value="1"/>
</dbReference>
<evidence type="ECO:0000256" key="12">
    <source>
        <dbReference type="ARBA" id="ARBA00023163"/>
    </source>
</evidence>
<dbReference type="SUPFAM" id="SSF57884">
    <property type="entry name" value="Ada DNA repair protein, N-terminal domain (N-Ada 10)"/>
    <property type="match status" value="1"/>
</dbReference>
<protein>
    <recommendedName>
        <fullName evidence="3">DNA-3-methyladenine glycosylase II</fullName>
        <ecNumber evidence="3">3.2.2.21</ecNumber>
    </recommendedName>
</protein>
<name>A0A952KFF7_9PROT</name>
<dbReference type="SMART" id="SM00342">
    <property type="entry name" value="HTH_ARAC"/>
    <property type="match status" value="1"/>
</dbReference>
<keyword evidence="4" id="KW-0489">Methyltransferase</keyword>
<comment type="caution">
    <text evidence="15">The sequence shown here is derived from an EMBL/GenBank/DDBJ whole genome shotgun (WGS) entry which is preliminary data.</text>
</comment>
<dbReference type="InterPro" id="IPR023170">
    <property type="entry name" value="HhH_base_excis_C"/>
</dbReference>
<dbReference type="GO" id="GO:0043565">
    <property type="term" value="F:sequence-specific DNA binding"/>
    <property type="evidence" value="ECO:0007669"/>
    <property type="project" value="InterPro"/>
</dbReference>
<keyword evidence="5" id="KW-0808">Transferase</keyword>
<dbReference type="AlphaFoldDB" id="A0A952KFF7"/>
<dbReference type="GO" id="GO:0032993">
    <property type="term" value="C:protein-DNA complex"/>
    <property type="evidence" value="ECO:0007669"/>
    <property type="project" value="TreeGrafter"/>
</dbReference>
<dbReference type="PANTHER" id="PTHR43003">
    <property type="entry name" value="DNA-3-METHYLADENINE GLYCOSYLASE"/>
    <property type="match status" value="1"/>
</dbReference>
<comment type="cofactor">
    <cofactor evidence="2">
        <name>Zn(2+)</name>
        <dbReference type="ChEBI" id="CHEBI:29105"/>
    </cofactor>
</comment>
<feature type="domain" description="HTH araC/xylS-type" evidence="14">
    <location>
        <begin position="88"/>
        <end position="188"/>
    </location>
</feature>
<evidence type="ECO:0000256" key="8">
    <source>
        <dbReference type="ARBA" id="ARBA00022833"/>
    </source>
</evidence>
<accession>A0A952KFF7</accession>
<dbReference type="GO" id="GO:0008270">
    <property type="term" value="F:zinc ion binding"/>
    <property type="evidence" value="ECO:0007669"/>
    <property type="project" value="InterPro"/>
</dbReference>
<dbReference type="EMBL" id="JAEKLZ010000375">
    <property type="protein sequence ID" value="MBW8728213.1"/>
    <property type="molecule type" value="Genomic_DNA"/>
</dbReference>
<evidence type="ECO:0000313" key="15">
    <source>
        <dbReference type="EMBL" id="MBW8728213.1"/>
    </source>
</evidence>
<dbReference type="GO" id="GO:0032259">
    <property type="term" value="P:methylation"/>
    <property type="evidence" value="ECO:0007669"/>
    <property type="project" value="UniProtKB-KW"/>
</dbReference>
<dbReference type="PROSITE" id="PS01124">
    <property type="entry name" value="HTH_ARAC_FAMILY_2"/>
    <property type="match status" value="1"/>
</dbReference>
<sequence length="502" mass="54255">MESLDPEACYRALVTRDPRFDGRIFVGVTSTGIYCRPVCPARTAKFENCQFYASAAAAQEAGFRPCLRCRPETAPDLASWRGTSNTVSRGLALIADGALDGGEAGVEALAERLGVGGRQLRRLFKQHLGATPVAVAQTRRVLFAKQLIQETRMPMAEVALAAGFGSVRRFNETFHDLFRRPPSALRRRAWAGLPVDSVAAGGVTLRLRYRPPYDWPAMLAYLRARAIDGVEQVVGEVYRRSVAEGEEIGTVEIRHEPARDNLAVLVRFPSVRALPGILARVRRVFDVGADIEAIGAHLSQDPFLAPLVARRPGLRAPGGWDGFELAVRAVLGQQVTVVAARQLAGRLVAICGAEVPAAARLNRALSRAFPSPQRVAAADLGALGMPGSRRATLTALAEAAIADPHLFRPFGTVEEAIARLRRIRGIGDWTAQYIALRALREPDAFPASDIGLLRGAADGAGVRPTPADLLQRAEPWRPWRAYAAQHLWAADAVPVARVAKHG</sequence>
<gene>
    <name evidence="15" type="ORF">JF625_24090</name>
</gene>
<dbReference type="Gene3D" id="1.10.10.60">
    <property type="entry name" value="Homeodomain-like"/>
    <property type="match status" value="1"/>
</dbReference>
<keyword evidence="8" id="KW-0862">Zinc</keyword>